<dbReference type="Proteomes" id="UP001215503">
    <property type="component" value="Unassembled WGS sequence"/>
</dbReference>
<sequence>MSATSGLTTSPLPFPAHSLSAQHTGARRAPASQEQVFCFAIQAAAEPGVMSRVLELLAKRGLVPLRWHADRIDAQGSELAIDMQVSGLDAHTCDYMARCLRQIYGVETVLTSEKNLG</sequence>
<evidence type="ECO:0000256" key="1">
    <source>
        <dbReference type="SAM" id="MobiDB-lite"/>
    </source>
</evidence>
<evidence type="ECO:0000313" key="2">
    <source>
        <dbReference type="EMBL" id="MDF2094855.1"/>
    </source>
</evidence>
<feature type="compositionally biased region" description="Polar residues" evidence="1">
    <location>
        <begin position="1"/>
        <end position="11"/>
    </location>
</feature>
<evidence type="ECO:0000313" key="3">
    <source>
        <dbReference type="Proteomes" id="UP001215503"/>
    </source>
</evidence>
<comment type="caution">
    <text evidence="2">The sequence shown here is derived from an EMBL/GenBank/DDBJ whole genome shotgun (WGS) entry which is preliminary data.</text>
</comment>
<name>A0ABT5YJ93_9PROT</name>
<proteinExistence type="predicted"/>
<evidence type="ECO:0008006" key="4">
    <source>
        <dbReference type="Google" id="ProtNLM"/>
    </source>
</evidence>
<reference evidence="2 3" key="1">
    <citation type="submission" date="2023-03" db="EMBL/GenBank/DDBJ databases">
        <title>Fodinicurvata sp. CAU 1616 isolated from sea sendiment.</title>
        <authorList>
            <person name="Kim W."/>
        </authorList>
    </citation>
    <scope>NUCLEOTIDE SEQUENCE [LARGE SCALE GENOMIC DNA]</scope>
    <source>
        <strain evidence="2 3">CAU 1616</strain>
    </source>
</reference>
<dbReference type="RefSeq" id="WP_275819712.1">
    <property type="nucleotide sequence ID" value="NZ_JARHUD010000001.1"/>
</dbReference>
<keyword evidence="3" id="KW-1185">Reference proteome</keyword>
<organism evidence="2 3">
    <name type="scientific">Aquibaculum arenosum</name>
    <dbReference type="NCBI Taxonomy" id="3032591"/>
    <lineage>
        <taxon>Bacteria</taxon>
        <taxon>Pseudomonadati</taxon>
        <taxon>Pseudomonadota</taxon>
        <taxon>Alphaproteobacteria</taxon>
        <taxon>Rhodospirillales</taxon>
        <taxon>Rhodovibrionaceae</taxon>
        <taxon>Aquibaculum</taxon>
    </lineage>
</organism>
<dbReference type="EMBL" id="JARHUD010000001">
    <property type="protein sequence ID" value="MDF2094855.1"/>
    <property type="molecule type" value="Genomic_DNA"/>
</dbReference>
<feature type="region of interest" description="Disordered" evidence="1">
    <location>
        <begin position="1"/>
        <end position="27"/>
    </location>
</feature>
<accession>A0ABT5YJ93</accession>
<protein>
    <recommendedName>
        <fullName evidence="4">ACT domain-containing protein</fullName>
    </recommendedName>
</protein>
<gene>
    <name evidence="2" type="ORF">P2G67_02555</name>
</gene>